<dbReference type="InterPro" id="IPR013324">
    <property type="entry name" value="RNA_pol_sigma_r3/r4-like"/>
</dbReference>
<evidence type="ECO:0000313" key="6">
    <source>
        <dbReference type="EMBL" id="MEL3959436.1"/>
    </source>
</evidence>
<evidence type="ECO:0000256" key="2">
    <source>
        <dbReference type="ARBA" id="ARBA00023082"/>
    </source>
</evidence>
<evidence type="ECO:0000256" key="4">
    <source>
        <dbReference type="ARBA" id="ARBA00023163"/>
    </source>
</evidence>
<dbReference type="PANTHER" id="PTHR30385">
    <property type="entry name" value="SIGMA FACTOR F FLAGELLAR"/>
    <property type="match status" value="1"/>
</dbReference>
<dbReference type="InterPro" id="IPR014284">
    <property type="entry name" value="RNA_pol_sigma-70_dom"/>
</dbReference>
<reference evidence="6 7" key="1">
    <citation type="submission" date="2024-03" db="EMBL/GenBank/DDBJ databases">
        <title>Bacilli Hybrid Assemblies.</title>
        <authorList>
            <person name="Kovac J."/>
        </authorList>
    </citation>
    <scope>NUCLEOTIDE SEQUENCE [LARGE SCALE GENOMIC DNA]</scope>
    <source>
        <strain evidence="6 7">FSL M8-0022</strain>
    </source>
</reference>
<dbReference type="NCBIfam" id="TIGR02937">
    <property type="entry name" value="sigma70-ECF"/>
    <property type="match status" value="1"/>
</dbReference>
<dbReference type="InterPro" id="IPR007627">
    <property type="entry name" value="RNA_pol_sigma70_r2"/>
</dbReference>
<comment type="caution">
    <text evidence="6">The sequence shown here is derived from an EMBL/GenBank/DDBJ whole genome shotgun (WGS) entry which is preliminary data.</text>
</comment>
<dbReference type="InterPro" id="IPR013325">
    <property type="entry name" value="RNA_pol_sigma_r2"/>
</dbReference>
<dbReference type="Gene3D" id="1.10.1740.10">
    <property type="match status" value="1"/>
</dbReference>
<evidence type="ECO:0000313" key="7">
    <source>
        <dbReference type="Proteomes" id="UP001459714"/>
    </source>
</evidence>
<feature type="domain" description="RNA polymerase sigma-70 region 2" evidence="5">
    <location>
        <begin position="32"/>
        <end position="78"/>
    </location>
</feature>
<organism evidence="6 7">
    <name type="scientific">Caldifermentibacillus hisashii</name>
    <dbReference type="NCBI Taxonomy" id="996558"/>
    <lineage>
        <taxon>Bacteria</taxon>
        <taxon>Bacillati</taxon>
        <taxon>Bacillota</taxon>
        <taxon>Bacilli</taxon>
        <taxon>Bacillales</taxon>
        <taxon>Bacillaceae</taxon>
        <taxon>Caldifermentibacillus</taxon>
    </lineage>
</organism>
<name>A0ABU9K2T8_9BACI</name>
<keyword evidence="2" id="KW-0731">Sigma factor</keyword>
<dbReference type="Gene3D" id="1.20.140.160">
    <property type="match status" value="1"/>
</dbReference>
<gene>
    <name evidence="6" type="ORF">NST17_19985</name>
</gene>
<keyword evidence="4" id="KW-0804">Transcription</keyword>
<evidence type="ECO:0000256" key="1">
    <source>
        <dbReference type="ARBA" id="ARBA00023015"/>
    </source>
</evidence>
<keyword evidence="7" id="KW-1185">Reference proteome</keyword>
<dbReference type="EMBL" id="JBBYAK010000002">
    <property type="protein sequence ID" value="MEL3959436.1"/>
    <property type="molecule type" value="Genomic_DNA"/>
</dbReference>
<accession>A0ABU9K2T8</accession>
<evidence type="ECO:0000256" key="3">
    <source>
        <dbReference type="ARBA" id="ARBA00023125"/>
    </source>
</evidence>
<sequence>MTPEELYKSHEKYIEPTLQMLFGDIGFFASKYNVEPEDIIQMARIGLWKASEKYDNTKSSFKTYAIYCIKWSVLKELRYITTDIYSKKEEDKLKYSNKVNLVSCDMKISDDNEESSLYDIIPNNDTSCMVMENAIDNVRHDKLMSLIRKILSESDYEVVKWLDKGYKPIEIAKIMGVNRQRISQRMQRIRKQLNEVGVGV</sequence>
<dbReference type="RefSeq" id="WP_342021073.1">
    <property type="nucleotide sequence ID" value="NZ_JBBYAK010000002.1"/>
</dbReference>
<dbReference type="SUPFAM" id="SSF88946">
    <property type="entry name" value="Sigma2 domain of RNA polymerase sigma factors"/>
    <property type="match status" value="1"/>
</dbReference>
<dbReference type="SUPFAM" id="SSF88659">
    <property type="entry name" value="Sigma3 and sigma4 domains of RNA polymerase sigma factors"/>
    <property type="match status" value="1"/>
</dbReference>
<keyword evidence="1" id="KW-0805">Transcription regulation</keyword>
<protein>
    <submittedName>
        <fullName evidence="6">Sigma-70 family RNA polymerase sigma factor</fullName>
    </submittedName>
</protein>
<evidence type="ECO:0000259" key="5">
    <source>
        <dbReference type="Pfam" id="PF04542"/>
    </source>
</evidence>
<dbReference type="Proteomes" id="UP001459714">
    <property type="component" value="Unassembled WGS sequence"/>
</dbReference>
<keyword evidence="3" id="KW-0238">DNA-binding</keyword>
<dbReference type="Pfam" id="PF04542">
    <property type="entry name" value="Sigma70_r2"/>
    <property type="match status" value="1"/>
</dbReference>
<proteinExistence type="predicted"/>